<comment type="caution">
    <text evidence="3">The sequence shown here is derived from an EMBL/GenBank/DDBJ whole genome shotgun (WGS) entry which is preliminary data.</text>
</comment>
<dbReference type="GO" id="GO:0016887">
    <property type="term" value="F:ATP hydrolysis activity"/>
    <property type="evidence" value="ECO:0007669"/>
    <property type="project" value="InterPro"/>
</dbReference>
<dbReference type="SUPFAM" id="SSF52540">
    <property type="entry name" value="P-loop containing nucleoside triphosphate hydrolases"/>
    <property type="match status" value="1"/>
</dbReference>
<evidence type="ECO:0000259" key="2">
    <source>
        <dbReference type="Pfam" id="PF00005"/>
    </source>
</evidence>
<feature type="non-terminal residue" evidence="3">
    <location>
        <position position="1"/>
    </location>
</feature>
<keyword evidence="4" id="KW-1185">Reference proteome</keyword>
<dbReference type="Gene3D" id="3.40.50.300">
    <property type="entry name" value="P-loop containing nucleotide triphosphate hydrolases"/>
    <property type="match status" value="1"/>
</dbReference>
<evidence type="ECO:0000256" key="1">
    <source>
        <dbReference type="SAM" id="MobiDB-lite"/>
    </source>
</evidence>
<dbReference type="EMBL" id="JAEVFJ010000025">
    <property type="protein sequence ID" value="KAH8094630.1"/>
    <property type="molecule type" value="Genomic_DNA"/>
</dbReference>
<feature type="region of interest" description="Disordered" evidence="1">
    <location>
        <begin position="1"/>
        <end position="32"/>
    </location>
</feature>
<dbReference type="InterPro" id="IPR027417">
    <property type="entry name" value="P-loop_NTPase"/>
</dbReference>
<dbReference type="AlphaFoldDB" id="A0A8K0UJE6"/>
<sequence length="78" mass="8250">GVEGGGRSAWRTCHDHQFSPRPPGPYGNSHNRVMDKVSFGVDKDTVSTLLGPNGAGKTTSFSIIGGDIIPDQVDILNN</sequence>
<name>A0A8K0UJE6_9AGAR</name>
<evidence type="ECO:0000313" key="4">
    <source>
        <dbReference type="Proteomes" id="UP000813824"/>
    </source>
</evidence>
<dbReference type="Pfam" id="PF00005">
    <property type="entry name" value="ABC_tran"/>
    <property type="match status" value="1"/>
</dbReference>
<proteinExistence type="predicted"/>
<evidence type="ECO:0000313" key="3">
    <source>
        <dbReference type="EMBL" id="KAH8094630.1"/>
    </source>
</evidence>
<dbReference type="OrthoDB" id="2118070at2759"/>
<dbReference type="Proteomes" id="UP000813824">
    <property type="component" value="Unassembled WGS sequence"/>
</dbReference>
<dbReference type="GO" id="GO:0005524">
    <property type="term" value="F:ATP binding"/>
    <property type="evidence" value="ECO:0007669"/>
    <property type="project" value="InterPro"/>
</dbReference>
<reference evidence="3" key="1">
    <citation type="journal article" date="2021" name="New Phytol.">
        <title>Evolutionary innovations through gain and loss of genes in the ectomycorrhizal Boletales.</title>
        <authorList>
            <person name="Wu G."/>
            <person name="Miyauchi S."/>
            <person name="Morin E."/>
            <person name="Kuo A."/>
            <person name="Drula E."/>
            <person name="Varga T."/>
            <person name="Kohler A."/>
            <person name="Feng B."/>
            <person name="Cao Y."/>
            <person name="Lipzen A."/>
            <person name="Daum C."/>
            <person name="Hundley H."/>
            <person name="Pangilinan J."/>
            <person name="Johnson J."/>
            <person name="Barry K."/>
            <person name="LaButti K."/>
            <person name="Ng V."/>
            <person name="Ahrendt S."/>
            <person name="Min B."/>
            <person name="Choi I.G."/>
            <person name="Park H."/>
            <person name="Plett J.M."/>
            <person name="Magnuson J."/>
            <person name="Spatafora J.W."/>
            <person name="Nagy L.G."/>
            <person name="Henrissat B."/>
            <person name="Grigoriev I.V."/>
            <person name="Yang Z.L."/>
            <person name="Xu J."/>
            <person name="Martin F.M."/>
        </authorList>
    </citation>
    <scope>NUCLEOTIDE SEQUENCE</scope>
    <source>
        <strain evidence="3">KKN 215</strain>
    </source>
</reference>
<organism evidence="3 4">
    <name type="scientific">Cristinia sonorae</name>
    <dbReference type="NCBI Taxonomy" id="1940300"/>
    <lineage>
        <taxon>Eukaryota</taxon>
        <taxon>Fungi</taxon>
        <taxon>Dikarya</taxon>
        <taxon>Basidiomycota</taxon>
        <taxon>Agaricomycotina</taxon>
        <taxon>Agaricomycetes</taxon>
        <taxon>Agaricomycetidae</taxon>
        <taxon>Agaricales</taxon>
        <taxon>Pleurotineae</taxon>
        <taxon>Stephanosporaceae</taxon>
        <taxon>Cristinia</taxon>
    </lineage>
</organism>
<protein>
    <recommendedName>
        <fullName evidence="2">ABC transporter domain-containing protein</fullName>
    </recommendedName>
</protein>
<gene>
    <name evidence="3" type="ORF">BXZ70DRAFT_946925</name>
</gene>
<accession>A0A8K0UJE6</accession>
<feature type="domain" description="ABC transporter" evidence="2">
    <location>
        <begin position="35"/>
        <end position="75"/>
    </location>
</feature>
<dbReference type="InterPro" id="IPR003439">
    <property type="entry name" value="ABC_transporter-like_ATP-bd"/>
</dbReference>